<evidence type="ECO:0000256" key="23">
    <source>
        <dbReference type="SAM" id="MobiDB-lite"/>
    </source>
</evidence>
<keyword evidence="9" id="KW-0521">NADP</keyword>
<evidence type="ECO:0000256" key="19">
    <source>
        <dbReference type="ARBA" id="ARBA00039984"/>
    </source>
</evidence>
<evidence type="ECO:0000256" key="4">
    <source>
        <dbReference type="ARBA" id="ARBA00022516"/>
    </source>
</evidence>
<dbReference type="PANTHER" id="PTHR21257">
    <property type="entry name" value="DELTA(14)-STEROL REDUCTASE"/>
    <property type="match status" value="1"/>
</dbReference>
<dbReference type="STRING" id="283909.R7V4P9"/>
<keyword evidence="5" id="KW-0153">Cholesterol metabolism</keyword>
<dbReference type="UniPathway" id="UPA00063"/>
<dbReference type="GO" id="GO:0006695">
    <property type="term" value="P:cholesterol biosynthetic process"/>
    <property type="evidence" value="ECO:0007669"/>
    <property type="project" value="UniProtKB-UniPathway"/>
</dbReference>
<proteinExistence type="inferred from homology"/>
<evidence type="ECO:0000256" key="17">
    <source>
        <dbReference type="ARBA" id="ARBA00023221"/>
    </source>
</evidence>
<evidence type="ECO:0000256" key="1">
    <source>
        <dbReference type="ARBA" id="ARBA00004477"/>
    </source>
</evidence>
<reference evidence="25 27" key="2">
    <citation type="journal article" date="2013" name="Nature">
        <title>Insights into bilaterian evolution from three spiralian genomes.</title>
        <authorList>
            <person name="Simakov O."/>
            <person name="Marletaz F."/>
            <person name="Cho S.J."/>
            <person name="Edsinger-Gonzales E."/>
            <person name="Havlak P."/>
            <person name="Hellsten U."/>
            <person name="Kuo D.H."/>
            <person name="Larsson T."/>
            <person name="Lv J."/>
            <person name="Arendt D."/>
            <person name="Savage R."/>
            <person name="Osoegawa K."/>
            <person name="de Jong P."/>
            <person name="Grimwood J."/>
            <person name="Chapman J.A."/>
            <person name="Shapiro H."/>
            <person name="Aerts A."/>
            <person name="Otillar R.P."/>
            <person name="Terry A.Y."/>
            <person name="Boore J.L."/>
            <person name="Grigoriev I.V."/>
            <person name="Lindberg D.R."/>
            <person name="Seaver E.C."/>
            <person name="Weisblat D.A."/>
            <person name="Putnam N.H."/>
            <person name="Rokhsar D.S."/>
        </authorList>
    </citation>
    <scope>NUCLEOTIDE SEQUENCE</scope>
    <source>
        <strain evidence="25 27">I ESC-2004</strain>
    </source>
</reference>
<comment type="catalytic activity">
    <reaction evidence="22">
        <text>7-dehydrodesmosterol + NADPH + H(+) = desmosterol + NADP(+)</text>
        <dbReference type="Rhea" id="RHEA:46740"/>
        <dbReference type="ChEBI" id="CHEBI:15378"/>
        <dbReference type="ChEBI" id="CHEBI:17737"/>
        <dbReference type="ChEBI" id="CHEBI:27910"/>
        <dbReference type="ChEBI" id="CHEBI:57783"/>
        <dbReference type="ChEBI" id="CHEBI:58349"/>
    </reaction>
    <physiologicalReaction direction="left-to-right" evidence="22">
        <dbReference type="Rhea" id="RHEA:46741"/>
    </physiologicalReaction>
</comment>
<keyword evidence="4" id="KW-0444">Lipid biosynthesis</keyword>
<sequence>MPETRSRSKAAAMNAPNGHKAHLNGSAKELTYEDGFLKGFFNRTLMPLFLMVFSPNLCILLWYTAARCDGSFMTLGEHLSSKGLVSIWLNDINIFRPVVIYTILGYMVFAVILQMTLPGPYTYGPVTPKGNTPLYTDNGFSCYLVTMFSFVVLTHCLKLYGLTPTIVYDHFGDFLGTLTVFSHVLCVFLTIKGLVAPSSSDSGSSGNPIFDYYWGTELYPRVLGVDIKVFTNCRFGMTIWPLLCLIFAIKSYEQYGFIDSMWVSCFLQMTYFTKFFWWESGYMRTIDIMVDRAGFYICWGCLCFIPGVYASVSLYMVNHPVKLGTFWSLVIVTCGSLAILINYLADWQKQEVRDTDGQCLIWGKKPEVIRAKYTVEADSKPRESLLLVSGYWGIARHFHYVPELALAFAWTVPGLFENLMLYVYFIFLFFLLTHRTFRDDIKCGLKYQKYWTEYCKRVPFKMIPGIF</sequence>
<dbReference type="EMBL" id="KB296765">
    <property type="protein sequence ID" value="ELU11336.1"/>
    <property type="molecule type" value="Genomic_DNA"/>
</dbReference>
<feature type="transmembrane region" description="Helical" evidence="24">
    <location>
        <begin position="407"/>
        <end position="432"/>
    </location>
</feature>
<evidence type="ECO:0000256" key="18">
    <source>
        <dbReference type="ARBA" id="ARBA00038851"/>
    </source>
</evidence>
<evidence type="ECO:0000256" key="14">
    <source>
        <dbReference type="ARBA" id="ARBA00023098"/>
    </source>
</evidence>
<keyword evidence="17" id="KW-0753">Steroid metabolism</keyword>
<dbReference type="OrthoDB" id="5326588at2759"/>
<feature type="transmembrane region" description="Helical" evidence="24">
    <location>
        <begin position="174"/>
        <end position="195"/>
    </location>
</feature>
<dbReference type="OMA" id="WGKPAEC"/>
<evidence type="ECO:0000256" key="13">
    <source>
        <dbReference type="ARBA" id="ARBA00023011"/>
    </source>
</evidence>
<evidence type="ECO:0000256" key="8">
    <source>
        <dbReference type="ARBA" id="ARBA00022824"/>
    </source>
</evidence>
<keyword evidence="6 24" id="KW-0812">Transmembrane</keyword>
<dbReference type="EMBL" id="AMQN01005757">
    <property type="status" value="NOT_ANNOTATED_CDS"/>
    <property type="molecule type" value="Genomic_DNA"/>
</dbReference>
<evidence type="ECO:0000256" key="5">
    <source>
        <dbReference type="ARBA" id="ARBA00022548"/>
    </source>
</evidence>
<dbReference type="Proteomes" id="UP000014760">
    <property type="component" value="Unassembled WGS sequence"/>
</dbReference>
<evidence type="ECO:0000256" key="15">
    <source>
        <dbReference type="ARBA" id="ARBA00023136"/>
    </source>
</evidence>
<evidence type="ECO:0000313" key="25">
    <source>
        <dbReference type="EMBL" id="ELU11336.1"/>
    </source>
</evidence>
<dbReference type="PROSITE" id="PS01017">
    <property type="entry name" value="STEROL_REDUCT_1"/>
    <property type="match status" value="1"/>
</dbReference>
<gene>
    <name evidence="25" type="ORF">CAPTEDRAFT_161831</name>
</gene>
<evidence type="ECO:0000256" key="3">
    <source>
        <dbReference type="ARBA" id="ARBA00005402"/>
    </source>
</evidence>
<reference evidence="27" key="1">
    <citation type="submission" date="2012-12" db="EMBL/GenBank/DDBJ databases">
        <authorList>
            <person name="Hellsten U."/>
            <person name="Grimwood J."/>
            <person name="Chapman J.A."/>
            <person name="Shapiro H."/>
            <person name="Aerts A."/>
            <person name="Otillar R.P."/>
            <person name="Terry A.Y."/>
            <person name="Boore J.L."/>
            <person name="Simakov O."/>
            <person name="Marletaz F."/>
            <person name="Cho S.-J."/>
            <person name="Edsinger-Gonzales E."/>
            <person name="Havlak P."/>
            <person name="Kuo D.-H."/>
            <person name="Larsson T."/>
            <person name="Lv J."/>
            <person name="Arendt D."/>
            <person name="Savage R."/>
            <person name="Osoegawa K."/>
            <person name="de Jong P."/>
            <person name="Lindberg D.R."/>
            <person name="Seaver E.C."/>
            <person name="Weisblat D.A."/>
            <person name="Putnam N.H."/>
            <person name="Grigoriev I.V."/>
            <person name="Rokhsar D.S."/>
        </authorList>
    </citation>
    <scope>NUCLEOTIDE SEQUENCE</scope>
    <source>
        <strain evidence="27">I ESC-2004</strain>
    </source>
</reference>
<dbReference type="EnsemblMetazoa" id="CapteT161831">
    <property type="protein sequence ID" value="CapteP161831"/>
    <property type="gene ID" value="CapteG161831"/>
</dbReference>
<evidence type="ECO:0000256" key="22">
    <source>
        <dbReference type="ARBA" id="ARBA00047826"/>
    </source>
</evidence>
<feature type="transmembrane region" description="Helical" evidence="24">
    <location>
        <begin position="45"/>
        <end position="65"/>
    </location>
</feature>
<keyword evidence="7" id="KW-0152">Cholesterol biosynthesis</keyword>
<evidence type="ECO:0000256" key="9">
    <source>
        <dbReference type="ARBA" id="ARBA00022857"/>
    </source>
</evidence>
<evidence type="ECO:0000313" key="27">
    <source>
        <dbReference type="Proteomes" id="UP000014760"/>
    </source>
</evidence>
<evidence type="ECO:0000256" key="20">
    <source>
        <dbReference type="ARBA" id="ARBA00042688"/>
    </source>
</evidence>
<dbReference type="AlphaFoldDB" id="R7V4P9"/>
<keyword evidence="11 24" id="KW-1133">Transmembrane helix</keyword>
<evidence type="ECO:0000256" key="24">
    <source>
        <dbReference type="SAM" id="Phobius"/>
    </source>
</evidence>
<dbReference type="InterPro" id="IPR001171">
    <property type="entry name" value="ERG24_DHCR-like"/>
</dbReference>
<keyword evidence="8" id="KW-0256">Endoplasmic reticulum</keyword>
<evidence type="ECO:0000256" key="12">
    <source>
        <dbReference type="ARBA" id="ARBA00023002"/>
    </source>
</evidence>
<feature type="transmembrane region" description="Helical" evidence="24">
    <location>
        <begin position="261"/>
        <end position="278"/>
    </location>
</feature>
<dbReference type="GO" id="GO:0005789">
    <property type="term" value="C:endoplasmic reticulum membrane"/>
    <property type="evidence" value="ECO:0007669"/>
    <property type="project" value="UniProtKB-SubCell"/>
</dbReference>
<keyword evidence="10" id="KW-0752">Steroid biosynthesis</keyword>
<evidence type="ECO:0000256" key="10">
    <source>
        <dbReference type="ARBA" id="ARBA00022955"/>
    </source>
</evidence>
<feature type="transmembrane region" description="Helical" evidence="24">
    <location>
        <begin position="98"/>
        <end position="123"/>
    </location>
</feature>
<organism evidence="25">
    <name type="scientific">Capitella teleta</name>
    <name type="common">Polychaete worm</name>
    <dbReference type="NCBI Taxonomy" id="283909"/>
    <lineage>
        <taxon>Eukaryota</taxon>
        <taxon>Metazoa</taxon>
        <taxon>Spiralia</taxon>
        <taxon>Lophotrochozoa</taxon>
        <taxon>Annelida</taxon>
        <taxon>Polychaeta</taxon>
        <taxon>Sedentaria</taxon>
        <taxon>Scolecida</taxon>
        <taxon>Capitellidae</taxon>
        <taxon>Capitella</taxon>
    </lineage>
</organism>
<dbReference type="EC" id="1.3.1.21" evidence="18"/>
<evidence type="ECO:0000256" key="21">
    <source>
        <dbReference type="ARBA" id="ARBA00047795"/>
    </source>
</evidence>
<dbReference type="Gene3D" id="1.20.120.1630">
    <property type="match status" value="1"/>
</dbReference>
<comment type="subcellular location">
    <subcellularLocation>
        <location evidence="1">Endoplasmic reticulum membrane</location>
        <topology evidence="1">Multi-pass membrane protein</topology>
    </subcellularLocation>
</comment>
<feature type="transmembrane region" description="Helical" evidence="24">
    <location>
        <begin position="143"/>
        <end position="162"/>
    </location>
</feature>
<keyword evidence="14" id="KW-0443">Lipid metabolism</keyword>
<dbReference type="GO" id="GO:0047598">
    <property type="term" value="F:7-dehydrocholesterol reductase activity"/>
    <property type="evidence" value="ECO:0007669"/>
    <property type="project" value="UniProtKB-EC"/>
</dbReference>
<keyword evidence="27" id="KW-1185">Reference proteome</keyword>
<feature type="transmembrane region" description="Helical" evidence="24">
    <location>
        <begin position="293"/>
        <end position="317"/>
    </location>
</feature>
<feature type="transmembrane region" description="Helical" evidence="24">
    <location>
        <begin position="324"/>
        <end position="345"/>
    </location>
</feature>
<accession>R7V4P9</accession>
<evidence type="ECO:0000313" key="26">
    <source>
        <dbReference type="EnsemblMetazoa" id="CapteP161831"/>
    </source>
</evidence>
<dbReference type="GO" id="GO:0016132">
    <property type="term" value="P:brassinosteroid biosynthetic process"/>
    <property type="evidence" value="ECO:0007669"/>
    <property type="project" value="TreeGrafter"/>
</dbReference>
<evidence type="ECO:0000256" key="16">
    <source>
        <dbReference type="ARBA" id="ARBA00023166"/>
    </source>
</evidence>
<feature type="region of interest" description="Disordered" evidence="23">
    <location>
        <begin position="1"/>
        <end position="22"/>
    </location>
</feature>
<reference evidence="26" key="3">
    <citation type="submission" date="2015-06" db="UniProtKB">
        <authorList>
            <consortium name="EnsemblMetazoa"/>
        </authorList>
    </citation>
    <scope>IDENTIFICATION</scope>
</reference>
<name>R7V4P9_CAPTE</name>
<keyword evidence="15 24" id="KW-0472">Membrane</keyword>
<protein>
    <recommendedName>
        <fullName evidence="19">7-dehydrocholesterol reductase</fullName>
        <ecNumber evidence="18">1.3.1.21</ecNumber>
    </recommendedName>
    <alternativeName>
        <fullName evidence="20">Sterol Delta(7)-reductase</fullName>
    </alternativeName>
</protein>
<evidence type="ECO:0000256" key="7">
    <source>
        <dbReference type="ARBA" id="ARBA00022778"/>
    </source>
</evidence>
<keyword evidence="13" id="KW-0756">Sterol biosynthesis</keyword>
<dbReference type="PANTHER" id="PTHR21257:SF38">
    <property type="entry name" value="7-DEHYDROCHOLESTEROL REDUCTASE"/>
    <property type="match status" value="1"/>
</dbReference>
<evidence type="ECO:0000256" key="6">
    <source>
        <dbReference type="ARBA" id="ARBA00022692"/>
    </source>
</evidence>
<comment type="pathway">
    <text evidence="2">Steroid biosynthesis; cholesterol biosynthesis.</text>
</comment>
<keyword evidence="16" id="KW-1207">Sterol metabolism</keyword>
<dbReference type="Pfam" id="PF01222">
    <property type="entry name" value="ERG4_ERG24"/>
    <property type="match status" value="1"/>
</dbReference>
<comment type="similarity">
    <text evidence="3">Belongs to the ERG4/ERG24 family.</text>
</comment>
<keyword evidence="12" id="KW-0560">Oxidoreductase</keyword>
<comment type="catalytic activity">
    <reaction evidence="21">
        <text>cholesterol + NADP(+) = 7-dehydrocholesterol + NADPH + H(+)</text>
        <dbReference type="Rhea" id="RHEA:23984"/>
        <dbReference type="ChEBI" id="CHEBI:15378"/>
        <dbReference type="ChEBI" id="CHEBI:16113"/>
        <dbReference type="ChEBI" id="CHEBI:17759"/>
        <dbReference type="ChEBI" id="CHEBI:57783"/>
        <dbReference type="ChEBI" id="CHEBI:58349"/>
        <dbReference type="EC" id="1.3.1.21"/>
    </reaction>
    <physiologicalReaction direction="right-to-left" evidence="21">
        <dbReference type="Rhea" id="RHEA:23986"/>
    </physiologicalReaction>
</comment>
<dbReference type="InterPro" id="IPR018083">
    <property type="entry name" value="Sterol_reductase_CS"/>
</dbReference>
<evidence type="ECO:0000256" key="2">
    <source>
        <dbReference type="ARBA" id="ARBA00004770"/>
    </source>
</evidence>
<evidence type="ECO:0000256" key="11">
    <source>
        <dbReference type="ARBA" id="ARBA00022989"/>
    </source>
</evidence>
<dbReference type="HOGENOM" id="CLU_015631_0_0_1"/>